<keyword evidence="7 9" id="KW-0234">DNA repair</keyword>
<evidence type="ECO:0000313" key="13">
    <source>
        <dbReference type="Proteomes" id="UP000295197"/>
    </source>
</evidence>
<dbReference type="NCBIfam" id="TIGR00634">
    <property type="entry name" value="recN"/>
    <property type="match status" value="1"/>
</dbReference>
<evidence type="ECO:0000259" key="11">
    <source>
        <dbReference type="Pfam" id="PF02463"/>
    </source>
</evidence>
<evidence type="ECO:0000256" key="9">
    <source>
        <dbReference type="PIRNR" id="PIRNR003128"/>
    </source>
</evidence>
<evidence type="ECO:0000256" key="1">
    <source>
        <dbReference type="ARBA" id="ARBA00003618"/>
    </source>
</evidence>
<evidence type="ECO:0000256" key="4">
    <source>
        <dbReference type="ARBA" id="ARBA00022741"/>
    </source>
</evidence>
<dbReference type="InterPro" id="IPR004604">
    <property type="entry name" value="DNA_recomb/repair_RecN"/>
</dbReference>
<dbReference type="PIRSF" id="PIRSF003128">
    <property type="entry name" value="RecN"/>
    <property type="match status" value="1"/>
</dbReference>
<organism evidence="12 13">
    <name type="scientific">Sphingobacterium alimentarium</name>
    <dbReference type="NCBI Taxonomy" id="797292"/>
    <lineage>
        <taxon>Bacteria</taxon>
        <taxon>Pseudomonadati</taxon>
        <taxon>Bacteroidota</taxon>
        <taxon>Sphingobacteriia</taxon>
        <taxon>Sphingobacteriales</taxon>
        <taxon>Sphingobacteriaceae</taxon>
        <taxon>Sphingobacterium</taxon>
    </lineage>
</organism>
<sequence length="578" mass="65000">MWFSNLNLIPIFEISFSVEIYFKTYFMLSRLLIKNYALIDNLDISFDKGLNIITGETGAGKSILMGALGLILGNRADGKQFFNDDKKCIIEGYFSIASYDLTAFFSENDLEYEEDTIIRREISLDGKSRAFVNDSPVNLTTLKSLGERLIDIHSQHATLQINTEEFQLFVLDAIASNAPLLENFRSELQQLRQLDKKLKTLKEESRTAHAELDYNQFLFDELEKLNVREGEMKELEAEQSQLENAEEIKRALLSSNYLLSDAEQNVLTLLKDSMQQIQQASRYFTDAEDLANRLQSAHIEIKDVAAEIANQEAEIQLDENRLNEVNSRLSDIYSLLKKHRLDSEAELIQLRNELEEKLQVALNHDEILAKLENERKAQEEVVLTLGKQIHQKRTSAIPQVEKAVQDTLAHVGMSNAKLNIQLTPQMLEKASSKGLDTVQFLFSANKGQALQPIHKVASGGELSRVMLAIKSLVAHNSSLPTIIFDEIDTGISGEVALRVGEVMQELAGNMQVLAITHLPQIASKGTSHFKVYKEDREEKTRSNIVLLNRDERVYEIAQMLSGASPGEAALANAASLLT</sequence>
<dbReference type="FunFam" id="3.40.50.300:FF:000319">
    <property type="entry name" value="DNA repair protein RecN"/>
    <property type="match status" value="1"/>
</dbReference>
<dbReference type="EMBL" id="SMBZ01000009">
    <property type="protein sequence ID" value="TCV18695.1"/>
    <property type="molecule type" value="Genomic_DNA"/>
</dbReference>
<feature type="domain" description="RecF/RecN/SMC N-terminal" evidence="11">
    <location>
        <begin position="28"/>
        <end position="537"/>
    </location>
</feature>
<evidence type="ECO:0000256" key="3">
    <source>
        <dbReference type="ARBA" id="ARBA00021315"/>
    </source>
</evidence>
<accession>A0A4R3VUT3</accession>
<dbReference type="InterPro" id="IPR027417">
    <property type="entry name" value="P-loop_NTPase"/>
</dbReference>
<dbReference type="GO" id="GO:0006281">
    <property type="term" value="P:DNA repair"/>
    <property type="evidence" value="ECO:0007669"/>
    <property type="project" value="UniProtKB-KW"/>
</dbReference>
<dbReference type="Pfam" id="PF02463">
    <property type="entry name" value="SMC_N"/>
    <property type="match status" value="1"/>
</dbReference>
<dbReference type="PANTHER" id="PTHR11059">
    <property type="entry name" value="DNA REPAIR PROTEIN RECN"/>
    <property type="match status" value="1"/>
</dbReference>
<dbReference type="CDD" id="cd03241">
    <property type="entry name" value="ABC_RecN"/>
    <property type="match status" value="2"/>
</dbReference>
<protein>
    <recommendedName>
        <fullName evidence="3 9">DNA repair protein RecN</fullName>
    </recommendedName>
    <alternativeName>
        <fullName evidence="8 9">Recombination protein N</fullName>
    </alternativeName>
</protein>
<dbReference type="Gene3D" id="3.40.50.300">
    <property type="entry name" value="P-loop containing nucleotide triphosphate hydrolases"/>
    <property type="match status" value="2"/>
</dbReference>
<evidence type="ECO:0000256" key="10">
    <source>
        <dbReference type="SAM" id="Coils"/>
    </source>
</evidence>
<comment type="function">
    <text evidence="1 9">May be involved in recombinational repair of damaged DNA.</text>
</comment>
<dbReference type="GO" id="GO:0009432">
    <property type="term" value="P:SOS response"/>
    <property type="evidence" value="ECO:0007669"/>
    <property type="project" value="TreeGrafter"/>
</dbReference>
<proteinExistence type="inferred from homology"/>
<gene>
    <name evidence="12" type="ORF">EDC17_100920</name>
</gene>
<comment type="similarity">
    <text evidence="2 9">Belongs to the RecN family.</text>
</comment>
<reference evidence="12 13" key="1">
    <citation type="submission" date="2019-03" db="EMBL/GenBank/DDBJ databases">
        <title>Genomic Encyclopedia of Type Strains, Phase IV (KMG-IV): sequencing the most valuable type-strain genomes for metagenomic binning, comparative biology and taxonomic classification.</title>
        <authorList>
            <person name="Goeker M."/>
        </authorList>
    </citation>
    <scope>NUCLEOTIDE SEQUENCE [LARGE SCALE GENOMIC DNA]</scope>
    <source>
        <strain evidence="12 13">DSM 22362</strain>
    </source>
</reference>
<keyword evidence="5 9" id="KW-0227">DNA damage</keyword>
<dbReference type="AlphaFoldDB" id="A0A4R3VUT3"/>
<dbReference type="GO" id="GO:0005524">
    <property type="term" value="F:ATP binding"/>
    <property type="evidence" value="ECO:0007669"/>
    <property type="project" value="UniProtKB-KW"/>
</dbReference>
<dbReference type="SUPFAM" id="SSF52540">
    <property type="entry name" value="P-loop containing nucleoside triphosphate hydrolases"/>
    <property type="match status" value="2"/>
</dbReference>
<feature type="coiled-coil region" evidence="10">
    <location>
        <begin position="181"/>
        <end position="255"/>
    </location>
</feature>
<dbReference type="GO" id="GO:0006310">
    <property type="term" value="P:DNA recombination"/>
    <property type="evidence" value="ECO:0007669"/>
    <property type="project" value="InterPro"/>
</dbReference>
<keyword evidence="6" id="KW-0067">ATP-binding</keyword>
<dbReference type="InterPro" id="IPR003395">
    <property type="entry name" value="RecF/RecN/SMC_N"/>
</dbReference>
<dbReference type="GO" id="GO:0043590">
    <property type="term" value="C:bacterial nucleoid"/>
    <property type="evidence" value="ECO:0007669"/>
    <property type="project" value="TreeGrafter"/>
</dbReference>
<keyword evidence="13" id="KW-1185">Reference proteome</keyword>
<name>A0A4R3VUT3_9SPHI</name>
<keyword evidence="4" id="KW-0547">Nucleotide-binding</keyword>
<comment type="caution">
    <text evidence="12">The sequence shown here is derived from an EMBL/GenBank/DDBJ whole genome shotgun (WGS) entry which is preliminary data.</text>
</comment>
<feature type="coiled-coil region" evidence="10">
    <location>
        <begin position="287"/>
        <end position="388"/>
    </location>
</feature>
<evidence type="ECO:0000256" key="7">
    <source>
        <dbReference type="ARBA" id="ARBA00023204"/>
    </source>
</evidence>
<evidence type="ECO:0000256" key="6">
    <source>
        <dbReference type="ARBA" id="ARBA00022840"/>
    </source>
</evidence>
<keyword evidence="10" id="KW-0175">Coiled coil</keyword>
<evidence type="ECO:0000256" key="8">
    <source>
        <dbReference type="ARBA" id="ARBA00033408"/>
    </source>
</evidence>
<evidence type="ECO:0000256" key="5">
    <source>
        <dbReference type="ARBA" id="ARBA00022763"/>
    </source>
</evidence>
<dbReference type="NCBIfam" id="NF008121">
    <property type="entry name" value="PRK10869.1"/>
    <property type="match status" value="1"/>
</dbReference>
<evidence type="ECO:0000313" key="12">
    <source>
        <dbReference type="EMBL" id="TCV18695.1"/>
    </source>
</evidence>
<dbReference type="Proteomes" id="UP000295197">
    <property type="component" value="Unassembled WGS sequence"/>
</dbReference>
<evidence type="ECO:0000256" key="2">
    <source>
        <dbReference type="ARBA" id="ARBA00009441"/>
    </source>
</evidence>
<dbReference type="PANTHER" id="PTHR11059:SF0">
    <property type="entry name" value="DNA REPAIR PROTEIN RECN"/>
    <property type="match status" value="1"/>
</dbReference>